<comment type="caution">
    <text evidence="1">The sequence shown here is derived from an EMBL/GenBank/DDBJ whole genome shotgun (WGS) entry which is preliminary data.</text>
</comment>
<keyword evidence="2" id="KW-1185">Reference proteome</keyword>
<dbReference type="RefSeq" id="WP_400877654.1">
    <property type="nucleotide sequence ID" value="NZ_JBIWXY010000001.1"/>
</dbReference>
<dbReference type="EMBL" id="JBIWXY010000001">
    <property type="protein sequence ID" value="MFJ5444621.1"/>
    <property type="molecule type" value="Genomic_DNA"/>
</dbReference>
<evidence type="ECO:0000313" key="2">
    <source>
        <dbReference type="Proteomes" id="UP001617669"/>
    </source>
</evidence>
<dbReference type="Proteomes" id="UP001617669">
    <property type="component" value="Unassembled WGS sequence"/>
</dbReference>
<gene>
    <name evidence="1" type="ORF">ACIKP9_00100</name>
</gene>
<name>A0ABW8GGX6_9PROT</name>
<protein>
    <submittedName>
        <fullName evidence="1">Uncharacterized protein</fullName>
    </submittedName>
</protein>
<sequence length="323" mass="36211">MKLQILLSDPADALPAMAADQALLQMMARGEKQWLDMGREVYLCQQFGVSKQQDWPMAALARLGAGLPADHAYWMLVSPVHLLLQRDSFALSQPAPLALSIDECEALRNSLNRHFEGEGLEFMPGAQGHWHLRLQSMPALATTPIGMVAGRDITSWMPQGDDAQRWRQLTNEMQMLLFSHEVNQAREARGELAANSVWLHGGGILPGTGQSLNCAVYSEDVSVKGLAILAGLRHATDTNLHAVLQDAQERAVVQSAYTNLGAGWSSVCWQALRARRLQQLDLYFSWFDRMLHVRLKPMDVYKFWRKPIALEAYFDGSDHTKKY</sequence>
<organism evidence="1 2">
    <name type="scientific">Methylobacillus methanolivorans</name>
    <dbReference type="NCBI Taxonomy" id="1848927"/>
    <lineage>
        <taxon>Bacteria</taxon>
        <taxon>Pseudomonadati</taxon>
        <taxon>Pseudomonadota</taxon>
        <taxon>Betaproteobacteria</taxon>
        <taxon>Nitrosomonadales</taxon>
        <taxon>Methylophilaceae</taxon>
        <taxon>Methylobacillus</taxon>
    </lineage>
</organism>
<reference evidence="1 2" key="1">
    <citation type="submission" date="2024-11" db="EMBL/GenBank/DDBJ databases">
        <authorList>
            <person name="Kaparullina E.N."/>
            <person name="Delegan Y.A."/>
            <person name="Doronina N.V."/>
        </authorList>
    </citation>
    <scope>NUCLEOTIDE SEQUENCE [LARGE SCALE GENOMIC DNA]</scope>
    <source>
        <strain evidence="1 2">7sh_L</strain>
    </source>
</reference>
<evidence type="ECO:0000313" key="1">
    <source>
        <dbReference type="EMBL" id="MFJ5444621.1"/>
    </source>
</evidence>
<accession>A0ABW8GGX6</accession>
<proteinExistence type="predicted"/>